<evidence type="ECO:0000313" key="3">
    <source>
        <dbReference type="Proteomes" id="UP000007148"/>
    </source>
</evidence>
<dbReference type="EMBL" id="CAFZ01000616">
    <property type="protein sequence ID" value="CCA76124.1"/>
    <property type="molecule type" value="Genomic_DNA"/>
</dbReference>
<dbReference type="Proteomes" id="UP000007148">
    <property type="component" value="Unassembled WGS sequence"/>
</dbReference>
<sequence>MQFTSMTSVSTRKTGSTAEEESSFLNEAEGRQGNVESGASNVEEVSERDDGATRTEQLSVGGSFSQSLRPSGRFSSRRGGFGQSMAVEAHCLSTTGPSHFDHWSVETAYSMSKGDHISGPGTRPPEFAPLARFPNRSVV</sequence>
<gene>
    <name evidence="2" type="ORF">PIIN_10124</name>
</gene>
<comment type="caution">
    <text evidence="2">The sequence shown here is derived from an EMBL/GenBank/DDBJ whole genome shotgun (WGS) entry which is preliminary data.</text>
</comment>
<evidence type="ECO:0000313" key="2">
    <source>
        <dbReference type="EMBL" id="CCA76124.1"/>
    </source>
</evidence>
<feature type="compositionally biased region" description="Polar residues" evidence="1">
    <location>
        <begin position="1"/>
        <end position="17"/>
    </location>
</feature>
<evidence type="ECO:0000256" key="1">
    <source>
        <dbReference type="SAM" id="MobiDB-lite"/>
    </source>
</evidence>
<organism evidence="2 3">
    <name type="scientific">Serendipita indica (strain DSM 11827)</name>
    <name type="common">Root endophyte fungus</name>
    <name type="synonym">Piriformospora indica</name>
    <dbReference type="NCBI Taxonomy" id="1109443"/>
    <lineage>
        <taxon>Eukaryota</taxon>
        <taxon>Fungi</taxon>
        <taxon>Dikarya</taxon>
        <taxon>Basidiomycota</taxon>
        <taxon>Agaricomycotina</taxon>
        <taxon>Agaricomycetes</taxon>
        <taxon>Sebacinales</taxon>
        <taxon>Serendipitaceae</taxon>
        <taxon>Serendipita</taxon>
    </lineage>
</organism>
<dbReference type="HOGENOM" id="CLU_1845871_0_0_1"/>
<keyword evidence="3" id="KW-1185">Reference proteome</keyword>
<dbReference type="InParanoid" id="G4TXT1"/>
<protein>
    <submittedName>
        <fullName evidence="2">Uncharacterized protein</fullName>
    </submittedName>
</protein>
<dbReference type="AlphaFoldDB" id="G4TXT1"/>
<feature type="compositionally biased region" description="Low complexity" evidence="1">
    <location>
        <begin position="67"/>
        <end position="78"/>
    </location>
</feature>
<feature type="compositionally biased region" description="Polar residues" evidence="1">
    <location>
        <begin position="54"/>
        <end position="66"/>
    </location>
</feature>
<feature type="region of interest" description="Disordered" evidence="1">
    <location>
        <begin position="112"/>
        <end position="139"/>
    </location>
</feature>
<proteinExistence type="predicted"/>
<name>G4TXT1_SERID</name>
<reference evidence="2 3" key="1">
    <citation type="journal article" date="2011" name="PLoS Pathog.">
        <title>Endophytic Life Strategies Decoded by Genome and Transcriptome Analyses of the Mutualistic Root Symbiont Piriformospora indica.</title>
        <authorList>
            <person name="Zuccaro A."/>
            <person name="Lahrmann U."/>
            <person name="Guldener U."/>
            <person name="Langen G."/>
            <person name="Pfiffi S."/>
            <person name="Biedenkopf D."/>
            <person name="Wong P."/>
            <person name="Samans B."/>
            <person name="Grimm C."/>
            <person name="Basiewicz M."/>
            <person name="Murat C."/>
            <person name="Martin F."/>
            <person name="Kogel K.H."/>
        </authorList>
    </citation>
    <scope>NUCLEOTIDE SEQUENCE [LARGE SCALE GENOMIC DNA]</scope>
    <source>
        <strain evidence="2 3">DSM 11827</strain>
    </source>
</reference>
<accession>G4TXT1</accession>
<feature type="region of interest" description="Disordered" evidence="1">
    <location>
        <begin position="1"/>
        <end position="80"/>
    </location>
</feature>